<dbReference type="AlphaFoldDB" id="A0A9K3EB03"/>
<accession>A0A9K3EB03</accession>
<evidence type="ECO:0000313" key="1">
    <source>
        <dbReference type="EMBL" id="KAF5769865.1"/>
    </source>
</evidence>
<sequence length="114" mass="12374">MLSESISGTLMMTSLIRSLAAIASEKYFKLDKPEPNDLPPTAIAAPTANTVPPLAPWYITNLLPYQHKNDHTAKTTPLLPIATPLAIPCFNPNLTVPSKAAEYSNKVLFSPTKE</sequence>
<keyword evidence="2" id="KW-1185">Reference proteome</keyword>
<gene>
    <name evidence="1" type="ORF">HanXRQr2_Chr14g0653141</name>
</gene>
<proteinExistence type="predicted"/>
<name>A0A9K3EB03_HELAN</name>
<protein>
    <submittedName>
        <fullName evidence="1">Uncharacterized protein</fullName>
    </submittedName>
</protein>
<organism evidence="1 2">
    <name type="scientific">Helianthus annuus</name>
    <name type="common">Common sunflower</name>
    <dbReference type="NCBI Taxonomy" id="4232"/>
    <lineage>
        <taxon>Eukaryota</taxon>
        <taxon>Viridiplantae</taxon>
        <taxon>Streptophyta</taxon>
        <taxon>Embryophyta</taxon>
        <taxon>Tracheophyta</taxon>
        <taxon>Spermatophyta</taxon>
        <taxon>Magnoliopsida</taxon>
        <taxon>eudicotyledons</taxon>
        <taxon>Gunneridae</taxon>
        <taxon>Pentapetalae</taxon>
        <taxon>asterids</taxon>
        <taxon>campanulids</taxon>
        <taxon>Asterales</taxon>
        <taxon>Asteraceae</taxon>
        <taxon>Asteroideae</taxon>
        <taxon>Heliantheae alliance</taxon>
        <taxon>Heliantheae</taxon>
        <taxon>Helianthus</taxon>
    </lineage>
</organism>
<dbReference type="Gramene" id="mRNA:HanXRQr2_Chr14g0653141">
    <property type="protein sequence ID" value="mRNA:HanXRQr2_Chr14g0653141"/>
    <property type="gene ID" value="HanXRQr2_Chr14g0653141"/>
</dbReference>
<dbReference type="EMBL" id="MNCJ02000329">
    <property type="protein sequence ID" value="KAF5769865.1"/>
    <property type="molecule type" value="Genomic_DNA"/>
</dbReference>
<comment type="caution">
    <text evidence="1">The sequence shown here is derived from an EMBL/GenBank/DDBJ whole genome shotgun (WGS) entry which is preliminary data.</text>
</comment>
<evidence type="ECO:0000313" key="2">
    <source>
        <dbReference type="Proteomes" id="UP000215914"/>
    </source>
</evidence>
<reference evidence="1" key="2">
    <citation type="submission" date="2020-06" db="EMBL/GenBank/DDBJ databases">
        <title>Helianthus annuus Genome sequencing and assembly Release 2.</title>
        <authorList>
            <person name="Gouzy J."/>
            <person name="Langlade N."/>
            <person name="Munos S."/>
        </authorList>
    </citation>
    <scope>NUCLEOTIDE SEQUENCE</scope>
    <source>
        <tissue evidence="1">Leaves</tissue>
    </source>
</reference>
<dbReference type="Proteomes" id="UP000215914">
    <property type="component" value="Unassembled WGS sequence"/>
</dbReference>
<reference evidence="1" key="1">
    <citation type="journal article" date="2017" name="Nature">
        <title>The sunflower genome provides insights into oil metabolism, flowering and Asterid evolution.</title>
        <authorList>
            <person name="Badouin H."/>
            <person name="Gouzy J."/>
            <person name="Grassa C.J."/>
            <person name="Murat F."/>
            <person name="Staton S.E."/>
            <person name="Cottret L."/>
            <person name="Lelandais-Briere C."/>
            <person name="Owens G.L."/>
            <person name="Carrere S."/>
            <person name="Mayjonade B."/>
            <person name="Legrand L."/>
            <person name="Gill N."/>
            <person name="Kane N.C."/>
            <person name="Bowers J.E."/>
            <person name="Hubner S."/>
            <person name="Bellec A."/>
            <person name="Berard A."/>
            <person name="Berges H."/>
            <person name="Blanchet N."/>
            <person name="Boniface M.C."/>
            <person name="Brunel D."/>
            <person name="Catrice O."/>
            <person name="Chaidir N."/>
            <person name="Claudel C."/>
            <person name="Donnadieu C."/>
            <person name="Faraut T."/>
            <person name="Fievet G."/>
            <person name="Helmstetter N."/>
            <person name="King M."/>
            <person name="Knapp S.J."/>
            <person name="Lai Z."/>
            <person name="Le Paslier M.C."/>
            <person name="Lippi Y."/>
            <person name="Lorenzon L."/>
            <person name="Mandel J.R."/>
            <person name="Marage G."/>
            <person name="Marchand G."/>
            <person name="Marquand E."/>
            <person name="Bret-Mestries E."/>
            <person name="Morien E."/>
            <person name="Nambeesan S."/>
            <person name="Nguyen T."/>
            <person name="Pegot-Espagnet P."/>
            <person name="Pouilly N."/>
            <person name="Raftis F."/>
            <person name="Sallet E."/>
            <person name="Schiex T."/>
            <person name="Thomas J."/>
            <person name="Vandecasteele C."/>
            <person name="Vares D."/>
            <person name="Vear F."/>
            <person name="Vautrin S."/>
            <person name="Crespi M."/>
            <person name="Mangin B."/>
            <person name="Burke J.M."/>
            <person name="Salse J."/>
            <person name="Munos S."/>
            <person name="Vincourt P."/>
            <person name="Rieseberg L.H."/>
            <person name="Langlade N.B."/>
        </authorList>
    </citation>
    <scope>NUCLEOTIDE SEQUENCE</scope>
    <source>
        <tissue evidence="1">Leaves</tissue>
    </source>
</reference>